<evidence type="ECO:0000256" key="1">
    <source>
        <dbReference type="SAM" id="SignalP"/>
    </source>
</evidence>
<proteinExistence type="predicted"/>
<organism evidence="3 4">
    <name type="scientific">Tigriopus californicus</name>
    <name type="common">Marine copepod</name>
    <dbReference type="NCBI Taxonomy" id="6832"/>
    <lineage>
        <taxon>Eukaryota</taxon>
        <taxon>Metazoa</taxon>
        <taxon>Ecdysozoa</taxon>
        <taxon>Arthropoda</taxon>
        <taxon>Crustacea</taxon>
        <taxon>Multicrustacea</taxon>
        <taxon>Hexanauplia</taxon>
        <taxon>Copepoda</taxon>
        <taxon>Harpacticoida</taxon>
        <taxon>Harpacticidae</taxon>
        <taxon>Tigriopus</taxon>
    </lineage>
</organism>
<feature type="chain" id="PRO_5021853540" description="C-type lectin domain-containing protein" evidence="1">
    <location>
        <begin position="20"/>
        <end position="251"/>
    </location>
</feature>
<reference evidence="3 4" key="1">
    <citation type="journal article" date="2018" name="Nat. Ecol. Evol.">
        <title>Genomic signatures of mitonuclear coevolution across populations of Tigriopus californicus.</title>
        <authorList>
            <person name="Barreto F.S."/>
            <person name="Watson E.T."/>
            <person name="Lima T.G."/>
            <person name="Willett C.S."/>
            <person name="Edmands S."/>
            <person name="Li W."/>
            <person name="Burton R.S."/>
        </authorList>
    </citation>
    <scope>NUCLEOTIDE SEQUENCE [LARGE SCALE GENOMIC DNA]</scope>
    <source>
        <strain evidence="3 4">San Diego</strain>
    </source>
</reference>
<dbReference type="EMBL" id="VCGU01000458">
    <property type="protein sequence ID" value="TRY63234.1"/>
    <property type="molecule type" value="Genomic_DNA"/>
</dbReference>
<dbReference type="PROSITE" id="PS50041">
    <property type="entry name" value="C_TYPE_LECTIN_2"/>
    <property type="match status" value="1"/>
</dbReference>
<dbReference type="PANTHER" id="PTHR21407">
    <property type="entry name" value="RE43931P-RELATED"/>
    <property type="match status" value="1"/>
</dbReference>
<gene>
    <name evidence="3" type="ORF">TCAL_12294</name>
</gene>
<dbReference type="InterPro" id="IPR016187">
    <property type="entry name" value="CTDL_fold"/>
</dbReference>
<dbReference type="CDD" id="cd00037">
    <property type="entry name" value="CLECT"/>
    <property type="match status" value="1"/>
</dbReference>
<sequence>MNIVITIIICLLVASVALATRPLLRPELSMCQSRRAHFVHQGQNYLFSWIDQTAPKMDWIDARNFCRQRCMDATSIDSASQWQALKRVIEPTLRADMGDLSSREPEDRVPAIWTSGRLCDFDGCEKAEHFKPIHLKGWFWSSNNQRMSDTDCVSGQRRCFHEWSNHGKFGFPQPDSRELREEGLEGNESCLALLFNAYSSSSSSSSANNNSAEAGLKWHDKACYHKMHFVCQDSKTLLRYARRKWRGTNIP</sequence>
<accession>A0A553NCR5</accession>
<dbReference type="OrthoDB" id="10487449at2759"/>
<evidence type="ECO:0000259" key="2">
    <source>
        <dbReference type="PROSITE" id="PS50041"/>
    </source>
</evidence>
<evidence type="ECO:0000313" key="4">
    <source>
        <dbReference type="Proteomes" id="UP000318571"/>
    </source>
</evidence>
<dbReference type="STRING" id="6832.A0A553NCR5"/>
<dbReference type="AlphaFoldDB" id="A0A553NCR5"/>
<protein>
    <recommendedName>
        <fullName evidence="2">C-type lectin domain-containing protein</fullName>
    </recommendedName>
</protein>
<dbReference type="InterPro" id="IPR001304">
    <property type="entry name" value="C-type_lectin-like"/>
</dbReference>
<dbReference type="Gene3D" id="3.10.100.10">
    <property type="entry name" value="Mannose-Binding Protein A, subunit A"/>
    <property type="match status" value="1"/>
</dbReference>
<comment type="caution">
    <text evidence="3">The sequence shown here is derived from an EMBL/GenBank/DDBJ whole genome shotgun (WGS) entry which is preliminary data.</text>
</comment>
<dbReference type="Proteomes" id="UP000318571">
    <property type="component" value="Chromosome 10"/>
</dbReference>
<feature type="signal peptide" evidence="1">
    <location>
        <begin position="1"/>
        <end position="19"/>
    </location>
</feature>
<dbReference type="SUPFAM" id="SSF56436">
    <property type="entry name" value="C-type lectin-like"/>
    <property type="match status" value="1"/>
</dbReference>
<dbReference type="InterPro" id="IPR016186">
    <property type="entry name" value="C-type_lectin-like/link_sf"/>
</dbReference>
<name>A0A553NCR5_TIGCA</name>
<keyword evidence="1" id="KW-0732">Signal</keyword>
<keyword evidence="4" id="KW-1185">Reference proteome</keyword>
<evidence type="ECO:0000313" key="3">
    <source>
        <dbReference type="EMBL" id="TRY63234.1"/>
    </source>
</evidence>
<feature type="domain" description="C-type lectin" evidence="2">
    <location>
        <begin position="40"/>
        <end position="232"/>
    </location>
</feature>